<dbReference type="EMBL" id="CAJOBC010083177">
    <property type="protein sequence ID" value="CAF4297822.1"/>
    <property type="molecule type" value="Genomic_DNA"/>
</dbReference>
<evidence type="ECO:0000313" key="4">
    <source>
        <dbReference type="EMBL" id="CAF4067330.1"/>
    </source>
</evidence>
<evidence type="ECO:0000313" key="2">
    <source>
        <dbReference type="EMBL" id="CAF1260760.1"/>
    </source>
</evidence>
<dbReference type="EMBL" id="CAJNOQ010017755">
    <property type="protein sequence ID" value="CAF1406976.1"/>
    <property type="molecule type" value="Genomic_DNA"/>
</dbReference>
<evidence type="ECO:0000313" key="3">
    <source>
        <dbReference type="EMBL" id="CAF1406976.1"/>
    </source>
</evidence>
<proteinExistence type="predicted"/>
<evidence type="ECO:0000256" key="1">
    <source>
        <dbReference type="SAM" id="SignalP"/>
    </source>
</evidence>
<protein>
    <submittedName>
        <fullName evidence="3">Uncharacterized protein</fullName>
    </submittedName>
</protein>
<reference evidence="3" key="1">
    <citation type="submission" date="2021-02" db="EMBL/GenBank/DDBJ databases">
        <authorList>
            <person name="Nowell W R."/>
        </authorList>
    </citation>
    <scope>NUCLEOTIDE SEQUENCE</scope>
</reference>
<feature type="chain" id="PRO_5044132109" evidence="1">
    <location>
        <begin position="22"/>
        <end position="441"/>
    </location>
</feature>
<comment type="caution">
    <text evidence="3">The sequence shown here is derived from an EMBL/GenBank/DDBJ whole genome shotgun (WGS) entry which is preliminary data.</text>
</comment>
<name>A0A815L9L4_9BILA</name>
<dbReference type="Proteomes" id="UP000677228">
    <property type="component" value="Unassembled WGS sequence"/>
</dbReference>
<accession>A0A815L9L4</accession>
<dbReference type="EMBL" id="CAJOBA010038817">
    <property type="protein sequence ID" value="CAF4067330.1"/>
    <property type="molecule type" value="Genomic_DNA"/>
</dbReference>
<evidence type="ECO:0000313" key="6">
    <source>
        <dbReference type="Proteomes" id="UP000663829"/>
    </source>
</evidence>
<keyword evidence="1" id="KW-0732">Signal</keyword>
<dbReference type="Proteomes" id="UP000663829">
    <property type="component" value="Unassembled WGS sequence"/>
</dbReference>
<dbReference type="EMBL" id="CAJNOK010017263">
    <property type="protein sequence ID" value="CAF1260760.1"/>
    <property type="molecule type" value="Genomic_DNA"/>
</dbReference>
<feature type="signal peptide" evidence="1">
    <location>
        <begin position="1"/>
        <end position="21"/>
    </location>
</feature>
<dbReference type="Proteomes" id="UP000682733">
    <property type="component" value="Unassembled WGS sequence"/>
</dbReference>
<dbReference type="AlphaFoldDB" id="A0A815L9L4"/>
<dbReference type="Proteomes" id="UP000681722">
    <property type="component" value="Unassembled WGS sequence"/>
</dbReference>
<keyword evidence="6" id="KW-1185">Reference proteome</keyword>
<gene>
    <name evidence="3" type="ORF">GPM918_LOCUS33408</name>
    <name evidence="2" type="ORF">OVA965_LOCUS26718</name>
    <name evidence="5" type="ORF">SRO942_LOCUS34091</name>
    <name evidence="4" type="ORF">TMI583_LOCUS27458</name>
</gene>
<dbReference type="OrthoDB" id="9978430at2759"/>
<evidence type="ECO:0000313" key="5">
    <source>
        <dbReference type="EMBL" id="CAF4297822.1"/>
    </source>
</evidence>
<sequence>MALPLILISMMLATFLSTVTSSSYRIISATAWLTSEDIYPDFSASLNNQQFPTIFQYNYQKYSTLLHCTSSNCSDIEMIQMPGLNKAQLAYGGVLPRRIVQYSPLIEGATLFLSTGYARPNRDTELVVCAPTDRQCSNPTVMNTVNCPGFGQLGLRLTFTQKQSNPIMLIPEARYASVDNRVTGFMIQSCKDPLCTLGFESTNRLPFNLTGQAWCMAASIDTQLNYLGYPSWLTQCCSEMNLINCLTDTCNETTTVQFRINPDLIYFVYMAVDLQSRFFIVTTGNTSQTDITYIRCLDPTCSQSNQNQLVVPQLHSASVINKGKIVGTRVQIVIDPKTGLPILHYTGLLYPANIYTYLFIVCQDVDCDMENAIIIDYGTKMGLQRVAAHDLFIDDQQIVTIAMRVQYQNSTVMAFVRMAKSDQPEIEKLTLVEPKATETSF</sequence>
<organism evidence="3 6">
    <name type="scientific">Didymodactylos carnosus</name>
    <dbReference type="NCBI Taxonomy" id="1234261"/>
    <lineage>
        <taxon>Eukaryota</taxon>
        <taxon>Metazoa</taxon>
        <taxon>Spiralia</taxon>
        <taxon>Gnathifera</taxon>
        <taxon>Rotifera</taxon>
        <taxon>Eurotatoria</taxon>
        <taxon>Bdelloidea</taxon>
        <taxon>Philodinida</taxon>
        <taxon>Philodinidae</taxon>
        <taxon>Didymodactylos</taxon>
    </lineage>
</organism>